<dbReference type="EMBL" id="PCXU01000022">
    <property type="protein sequence ID" value="PIR43482.1"/>
    <property type="molecule type" value="Genomic_DNA"/>
</dbReference>
<dbReference type="AlphaFoldDB" id="A0A2H0RAC1"/>
<dbReference type="Proteomes" id="UP000230214">
    <property type="component" value="Unassembled WGS sequence"/>
</dbReference>
<sequence>MMKTYLYITKELDKKIKDTAKRQSKSKAEVMRDALEKGISYVHDQSNASAELLFKITEIAKKNKIKGPKDGSKHMDDYLYGEDWIHDK</sequence>
<reference evidence="1 2" key="1">
    <citation type="submission" date="2017-09" db="EMBL/GenBank/DDBJ databases">
        <title>Depth-based differentiation of microbial function through sediment-hosted aquifers and enrichment of novel symbionts in the deep terrestrial subsurface.</title>
        <authorList>
            <person name="Probst A.J."/>
            <person name="Ladd B."/>
            <person name="Jarett J.K."/>
            <person name="Geller-Mcgrath D.E."/>
            <person name="Sieber C.M."/>
            <person name="Emerson J.B."/>
            <person name="Anantharaman K."/>
            <person name="Thomas B.C."/>
            <person name="Malmstrom R."/>
            <person name="Stieglmeier M."/>
            <person name="Klingl A."/>
            <person name="Woyke T."/>
            <person name="Ryan C.M."/>
            <person name="Banfield J.F."/>
        </authorList>
    </citation>
    <scope>NUCLEOTIDE SEQUENCE [LARGE SCALE GENOMIC DNA]</scope>
    <source>
        <strain evidence="1">CG10_big_fil_rev_8_21_14_0_10_32_10</strain>
    </source>
</reference>
<protein>
    <recommendedName>
        <fullName evidence="3">Ribbon-helix-helix protein CopG domain-containing protein</fullName>
    </recommendedName>
</protein>
<evidence type="ECO:0008006" key="3">
    <source>
        <dbReference type="Google" id="ProtNLM"/>
    </source>
</evidence>
<gene>
    <name evidence="1" type="ORF">COV24_02445</name>
</gene>
<organism evidence="1 2">
    <name type="scientific">candidate division WWE3 bacterium CG10_big_fil_rev_8_21_14_0_10_32_10</name>
    <dbReference type="NCBI Taxonomy" id="1975090"/>
    <lineage>
        <taxon>Bacteria</taxon>
        <taxon>Katanobacteria</taxon>
    </lineage>
</organism>
<proteinExistence type="predicted"/>
<evidence type="ECO:0000313" key="1">
    <source>
        <dbReference type="EMBL" id="PIR43482.1"/>
    </source>
</evidence>
<name>A0A2H0RAC1_UNCKA</name>
<comment type="caution">
    <text evidence="1">The sequence shown here is derived from an EMBL/GenBank/DDBJ whole genome shotgun (WGS) entry which is preliminary data.</text>
</comment>
<accession>A0A2H0RAC1</accession>
<evidence type="ECO:0000313" key="2">
    <source>
        <dbReference type="Proteomes" id="UP000230214"/>
    </source>
</evidence>